<dbReference type="InterPro" id="IPR036259">
    <property type="entry name" value="MFS_trans_sf"/>
</dbReference>
<keyword evidence="3 5" id="KW-1133">Transmembrane helix</keyword>
<evidence type="ECO:0000256" key="1">
    <source>
        <dbReference type="ARBA" id="ARBA00004141"/>
    </source>
</evidence>
<evidence type="ECO:0000256" key="4">
    <source>
        <dbReference type="ARBA" id="ARBA00023136"/>
    </source>
</evidence>
<dbReference type="GO" id="GO:0016020">
    <property type="term" value="C:membrane"/>
    <property type="evidence" value="ECO:0007669"/>
    <property type="project" value="UniProtKB-SubCell"/>
</dbReference>
<dbReference type="SUPFAM" id="SSF103473">
    <property type="entry name" value="MFS general substrate transporter"/>
    <property type="match status" value="1"/>
</dbReference>
<dbReference type="AlphaFoldDB" id="A0AAE1UK94"/>
<evidence type="ECO:0000256" key="3">
    <source>
        <dbReference type="ARBA" id="ARBA00022989"/>
    </source>
</evidence>
<evidence type="ECO:0000313" key="7">
    <source>
        <dbReference type="Proteomes" id="UP001292094"/>
    </source>
</evidence>
<dbReference type="Gene3D" id="1.20.1250.20">
    <property type="entry name" value="MFS general substrate transporter like domains"/>
    <property type="match status" value="1"/>
</dbReference>
<dbReference type="Pfam" id="PF00083">
    <property type="entry name" value="Sugar_tr"/>
    <property type="match status" value="1"/>
</dbReference>
<name>A0AAE1UK94_9EUCA</name>
<keyword evidence="2 5" id="KW-0812">Transmembrane</keyword>
<proteinExistence type="predicted"/>
<evidence type="ECO:0000256" key="5">
    <source>
        <dbReference type="SAM" id="Phobius"/>
    </source>
</evidence>
<reference evidence="6" key="1">
    <citation type="submission" date="2023-11" db="EMBL/GenBank/DDBJ databases">
        <title>Genome assemblies of two species of porcelain crab, Petrolisthes cinctipes and Petrolisthes manimaculis (Anomura: Porcellanidae).</title>
        <authorList>
            <person name="Angst P."/>
        </authorList>
    </citation>
    <scope>NUCLEOTIDE SEQUENCE</scope>
    <source>
        <strain evidence="6">PB745_02</strain>
        <tissue evidence="6">Gill</tissue>
    </source>
</reference>
<dbReference type="EMBL" id="JAWZYT010000100">
    <property type="protein sequence ID" value="KAK4328098.1"/>
    <property type="molecule type" value="Genomic_DNA"/>
</dbReference>
<dbReference type="Proteomes" id="UP001292094">
    <property type="component" value="Unassembled WGS sequence"/>
</dbReference>
<protein>
    <submittedName>
        <fullName evidence="6">Uncharacterized protein</fullName>
    </submittedName>
</protein>
<comment type="subcellular location">
    <subcellularLocation>
        <location evidence="1">Membrane</location>
        <topology evidence="1">Multi-pass membrane protein</topology>
    </subcellularLocation>
</comment>
<keyword evidence="4 5" id="KW-0472">Membrane</keyword>
<comment type="caution">
    <text evidence="6">The sequence shown here is derived from an EMBL/GenBank/DDBJ whole genome shotgun (WGS) entry which is preliminary data.</text>
</comment>
<evidence type="ECO:0000256" key="2">
    <source>
        <dbReference type="ARBA" id="ARBA00022692"/>
    </source>
</evidence>
<accession>A0AAE1UK94</accession>
<feature type="transmembrane region" description="Helical" evidence="5">
    <location>
        <begin position="179"/>
        <end position="198"/>
    </location>
</feature>
<feature type="transmembrane region" description="Helical" evidence="5">
    <location>
        <begin position="17"/>
        <end position="36"/>
    </location>
</feature>
<gene>
    <name evidence="6" type="ORF">Pmani_001464</name>
</gene>
<organism evidence="6 7">
    <name type="scientific">Petrolisthes manimaculis</name>
    <dbReference type="NCBI Taxonomy" id="1843537"/>
    <lineage>
        <taxon>Eukaryota</taxon>
        <taxon>Metazoa</taxon>
        <taxon>Ecdysozoa</taxon>
        <taxon>Arthropoda</taxon>
        <taxon>Crustacea</taxon>
        <taxon>Multicrustacea</taxon>
        <taxon>Malacostraca</taxon>
        <taxon>Eumalacostraca</taxon>
        <taxon>Eucarida</taxon>
        <taxon>Decapoda</taxon>
        <taxon>Pleocyemata</taxon>
        <taxon>Anomura</taxon>
        <taxon>Galatheoidea</taxon>
        <taxon>Porcellanidae</taxon>
        <taxon>Petrolisthes</taxon>
    </lineage>
</organism>
<keyword evidence="7" id="KW-1185">Reference proteome</keyword>
<evidence type="ECO:0000313" key="6">
    <source>
        <dbReference type="EMBL" id="KAK4328098.1"/>
    </source>
</evidence>
<dbReference type="PANTHER" id="PTHR24064">
    <property type="entry name" value="SOLUTE CARRIER FAMILY 22 MEMBER"/>
    <property type="match status" value="1"/>
</dbReference>
<dbReference type="GO" id="GO:0022857">
    <property type="term" value="F:transmembrane transporter activity"/>
    <property type="evidence" value="ECO:0007669"/>
    <property type="project" value="InterPro"/>
</dbReference>
<dbReference type="InterPro" id="IPR005828">
    <property type="entry name" value="MFS_sugar_transport-like"/>
</dbReference>
<sequence>MTTFEDLMEAVGTRGRWNYTIILACAFSSFTMPMWYVSYQFLGTTPEYWCRVPELMEANWTQEQIISLSVPLRAPGDDKLNECLMNNYNYTHAAVLGFNETLNNVSAVSNTEDDNLLLPCDTRIYNTSQHEKSLVTKWDLTCEKRPLYSTTQSINQAGTLAGTEEMCDHLSFVVRPWRWLQAAFAVPILCNIILIWILPESPRWLILHGHYNRALEILKKAASVNKTTLPDDHVILTTMNIIRRNERSGLIEKEHEETRSLRSVVVAVVRKAFLLLITPEVSARAAGMAGAAGQTRQRRQV</sequence>